<dbReference type="EMBL" id="OMKW01000002">
    <property type="protein sequence ID" value="SPF28989.1"/>
    <property type="molecule type" value="Genomic_DNA"/>
</dbReference>
<dbReference type="RefSeq" id="WP_146186131.1">
    <property type="nucleotide sequence ID" value="NZ_OMKW01000002.1"/>
</dbReference>
<name>A0A2R8A9T7_9RHOB</name>
<gene>
    <name evidence="2" type="ORF">POI8812_01294</name>
</gene>
<keyword evidence="1" id="KW-0175">Coiled coil</keyword>
<evidence type="ECO:0000313" key="2">
    <source>
        <dbReference type="EMBL" id="SPF28989.1"/>
    </source>
</evidence>
<evidence type="ECO:0000256" key="1">
    <source>
        <dbReference type="SAM" id="Coils"/>
    </source>
</evidence>
<protein>
    <submittedName>
        <fullName evidence="2">Uncharacterized protein</fullName>
    </submittedName>
</protein>
<keyword evidence="3" id="KW-1185">Reference proteome</keyword>
<dbReference type="Proteomes" id="UP000244932">
    <property type="component" value="Unassembled WGS sequence"/>
</dbReference>
<proteinExistence type="predicted"/>
<dbReference type="AlphaFoldDB" id="A0A2R8A9T7"/>
<evidence type="ECO:0000313" key="3">
    <source>
        <dbReference type="Proteomes" id="UP000244932"/>
    </source>
</evidence>
<organism evidence="2 3">
    <name type="scientific">Pontivivens insulae</name>
    <dbReference type="NCBI Taxonomy" id="1639689"/>
    <lineage>
        <taxon>Bacteria</taxon>
        <taxon>Pseudomonadati</taxon>
        <taxon>Pseudomonadota</taxon>
        <taxon>Alphaproteobacteria</taxon>
        <taxon>Rhodobacterales</taxon>
        <taxon>Paracoccaceae</taxon>
        <taxon>Pontivivens</taxon>
    </lineage>
</organism>
<accession>A0A2R8A9T7</accession>
<reference evidence="2 3" key="1">
    <citation type="submission" date="2018-03" db="EMBL/GenBank/DDBJ databases">
        <authorList>
            <person name="Keele B.F."/>
        </authorList>
    </citation>
    <scope>NUCLEOTIDE SEQUENCE [LARGE SCALE GENOMIC DNA]</scope>
    <source>
        <strain evidence="2 3">CeCT 8812</strain>
    </source>
</reference>
<sequence length="432" mass="48441">MSRWSDEFDEHPIHQLLNQADEYLASEVDNTDAEFGDERRRLRNVLGTLRAVVAGLDPDFYPKQLLDQIHQHFNGQVLNQLRAYSTQKAVNQLRTANDHATQYAPQIFSLAGMSRPQEAQESVSNAQKAFASFAASMESTANETNQRFTKHEAELSAVREKAASLEQTLDGLDTTANDKLAEWQYDFTEMQTAQAQQHSDAQIERDTKFDEFLTEWKTTVESQQNEIATTQADKLQDTLDAFKVIGEETLADVKEKHASIREIHKLVGRDSVAGGYQTSAGEEKAEANRWRWISLACLAAAIIWLGVKYWSGFSTTTAGGLNWPEIITASSLTAVFLVAAGYTSRQSKLHRDNEKLLRSYALETKALDPFIASLEKDEQQAIKAELVRRMFGQQNATGRNKQVKLDEGSMKTIVEKVSDGVTEIVEKVVNKS</sequence>
<feature type="coiled-coil region" evidence="1">
    <location>
        <begin position="141"/>
        <end position="175"/>
    </location>
</feature>
<dbReference type="OrthoDB" id="1431451at2"/>